<protein>
    <submittedName>
        <fullName evidence="1">DUF1465 family protein</fullName>
    </submittedName>
</protein>
<name>A0ABZ2C6H6_9PROT</name>
<evidence type="ECO:0000313" key="2">
    <source>
        <dbReference type="Proteomes" id="UP001330434"/>
    </source>
</evidence>
<keyword evidence="2" id="KW-1185">Reference proteome</keyword>
<dbReference type="Gene3D" id="1.10.8.930">
    <property type="entry name" value="Protein of unknown function DUF1465"/>
    <property type="match status" value="1"/>
</dbReference>
<dbReference type="InterPro" id="IPR038301">
    <property type="entry name" value="AraC-like_sf"/>
</dbReference>
<proteinExistence type="predicted"/>
<gene>
    <name evidence="1" type="ORF">Bealeia1_01494</name>
</gene>
<sequence>MDQNPALVVFNRTFDEANNMLLEAREYVKFYAARDVQHLPPIERLKVSCEAMRVTARLTQIMAWLLMQKAIRAGEVSKEDYITEDARLLVGGTCLDTSSQEDLSIPPRLRDLLKQSYALYLRVQRLDERFRGKDTLSAAVPHQSGASFLSLIQ</sequence>
<organism evidence="1 2">
    <name type="scientific">Candidatus Bealeia paramacronuclearis</name>
    <dbReference type="NCBI Taxonomy" id="1921001"/>
    <lineage>
        <taxon>Bacteria</taxon>
        <taxon>Pseudomonadati</taxon>
        <taxon>Pseudomonadota</taxon>
        <taxon>Alphaproteobacteria</taxon>
        <taxon>Holosporales</taxon>
        <taxon>Holosporaceae</taxon>
        <taxon>Candidatus Bealeia</taxon>
    </lineage>
</organism>
<evidence type="ECO:0000313" key="1">
    <source>
        <dbReference type="EMBL" id="WVX67295.1"/>
    </source>
</evidence>
<reference evidence="1 2" key="1">
    <citation type="journal article" date="2024" name="Environ. Microbiol.">
        <title>Novel evolutionary insights on the interactions of the Holosporales (Alphaproteobacteria) with eukaryotic hosts from comparative genomics.</title>
        <authorList>
            <person name="Giovannini M."/>
            <person name="Petroni G."/>
            <person name="Castelli M."/>
        </authorList>
    </citation>
    <scope>NUCLEOTIDE SEQUENCE [LARGE SCALE GENOMIC DNA]</scope>
    <source>
        <strain evidence="1 2">US_Bl 15I1</strain>
    </source>
</reference>
<dbReference type="EMBL" id="CP133270">
    <property type="protein sequence ID" value="WVX67295.1"/>
    <property type="molecule type" value="Genomic_DNA"/>
</dbReference>
<accession>A0ABZ2C6H6</accession>
<dbReference type="InterPro" id="IPR010848">
    <property type="entry name" value="DUF1465"/>
</dbReference>
<dbReference type="Proteomes" id="UP001330434">
    <property type="component" value="Chromosome"/>
</dbReference>
<dbReference type="Pfam" id="PF07323">
    <property type="entry name" value="DUF1465"/>
    <property type="match status" value="1"/>
</dbReference>
<dbReference type="RefSeq" id="WP_331256067.1">
    <property type="nucleotide sequence ID" value="NZ_CP133270.1"/>
</dbReference>